<dbReference type="AlphaFoldDB" id="A0A1H6F7G7"/>
<dbReference type="Gene3D" id="1.10.520.30">
    <property type="entry name" value="AF1862-like domain"/>
    <property type="match status" value="1"/>
</dbReference>
<evidence type="ECO:0000256" key="5">
    <source>
        <dbReference type="ARBA" id="ARBA00030001"/>
    </source>
</evidence>
<dbReference type="CDD" id="cd09749">
    <property type="entry name" value="Cmr5_III-B"/>
    <property type="match status" value="1"/>
</dbReference>
<dbReference type="Proteomes" id="UP000236724">
    <property type="component" value="Unassembled WGS sequence"/>
</dbReference>
<dbReference type="RefSeq" id="WP_103919217.1">
    <property type="nucleotide sequence ID" value="NZ_FMSV02000180.1"/>
</dbReference>
<keyword evidence="4" id="KW-0051">Antiviral defense</keyword>
<proteinExistence type="inferred from homology"/>
<dbReference type="SUPFAM" id="SSF158568">
    <property type="entry name" value="AF1862-like"/>
    <property type="match status" value="1"/>
</dbReference>
<dbReference type="GO" id="GO:0051607">
    <property type="term" value="P:defense response to virus"/>
    <property type="evidence" value="ECO:0007669"/>
    <property type="project" value="UniProtKB-KW"/>
</dbReference>
<dbReference type="InterPro" id="IPR023101">
    <property type="entry name" value="AF1862-like_dom_sf"/>
</dbReference>
<protein>
    <recommendedName>
        <fullName evidence="5">CRISPR type III-B/RAMP module-associated protein Cmr5</fullName>
    </recommendedName>
</protein>
<accession>A0A1H6F7G7</accession>
<evidence type="ECO:0000256" key="1">
    <source>
        <dbReference type="ARBA" id="ARBA00004496"/>
    </source>
</evidence>
<dbReference type="EMBL" id="FMSV02000180">
    <property type="protein sequence ID" value="SEH05259.1"/>
    <property type="molecule type" value="Genomic_DNA"/>
</dbReference>
<comment type="subcellular location">
    <subcellularLocation>
        <location evidence="1">Cytoplasm</location>
    </subcellularLocation>
</comment>
<keyword evidence="3" id="KW-0963">Cytoplasm</keyword>
<name>A0A1H6F7G7_9GAMM</name>
<evidence type="ECO:0000256" key="3">
    <source>
        <dbReference type="ARBA" id="ARBA00022490"/>
    </source>
</evidence>
<dbReference type="NCBIfam" id="TIGR01881">
    <property type="entry name" value="cas_Cmr5"/>
    <property type="match status" value="1"/>
</dbReference>
<evidence type="ECO:0000313" key="7">
    <source>
        <dbReference type="Proteomes" id="UP000236724"/>
    </source>
</evidence>
<dbReference type="OrthoDB" id="285848at2"/>
<dbReference type="Pfam" id="PF09701">
    <property type="entry name" value="Cas_Cmr5"/>
    <property type="match status" value="1"/>
</dbReference>
<evidence type="ECO:0000256" key="4">
    <source>
        <dbReference type="ARBA" id="ARBA00023118"/>
    </source>
</evidence>
<evidence type="ECO:0000313" key="6">
    <source>
        <dbReference type="EMBL" id="SEH05259.1"/>
    </source>
</evidence>
<reference evidence="6 7" key="1">
    <citation type="submission" date="2016-10" db="EMBL/GenBank/DDBJ databases">
        <authorList>
            <person name="de Groot N.N."/>
        </authorList>
    </citation>
    <scope>NUCLEOTIDE SEQUENCE [LARGE SCALE GENOMIC DNA]</scope>
    <source>
        <strain evidence="6">MBHS1</strain>
    </source>
</reference>
<organism evidence="6 7">
    <name type="scientific">Candidatus Venteria ishoeyi</name>
    <dbReference type="NCBI Taxonomy" id="1899563"/>
    <lineage>
        <taxon>Bacteria</taxon>
        <taxon>Pseudomonadati</taxon>
        <taxon>Pseudomonadota</taxon>
        <taxon>Gammaproteobacteria</taxon>
        <taxon>Thiotrichales</taxon>
        <taxon>Thiotrichaceae</taxon>
        <taxon>Venteria</taxon>
    </lineage>
</organism>
<keyword evidence="7" id="KW-1185">Reference proteome</keyword>
<evidence type="ECO:0000256" key="2">
    <source>
        <dbReference type="ARBA" id="ARBA00006161"/>
    </source>
</evidence>
<gene>
    <name evidence="6" type="primary">cmr5</name>
    <name evidence="6" type="ORF">MBHS_01112</name>
</gene>
<dbReference type="GO" id="GO:0005737">
    <property type="term" value="C:cytoplasm"/>
    <property type="evidence" value="ECO:0007669"/>
    <property type="project" value="UniProtKB-SubCell"/>
</dbReference>
<comment type="similarity">
    <text evidence="2">Belongs to the CRISPR system Cmr5 family.</text>
</comment>
<sequence>MKNREQQRANFALENVRPLQSSEGEKEFVSYAKALPAMIHQNGLGQAMAFCYSKGKANNKPPAHAYMALYQLMQSWLCRAPQPFAGQDELMTAITTCHLQQYQIAQIEAQQFLIWVKKFAVAELAHD</sequence>
<dbReference type="InterPro" id="IPR010160">
    <property type="entry name" value="CRISPR-assoc_prot_Cmr5"/>
</dbReference>